<dbReference type="PANTHER" id="PTHR43712">
    <property type="entry name" value="PUTATIVE (AFU_ORTHOLOGUE AFUA_4G14580)-RELATED"/>
    <property type="match status" value="1"/>
</dbReference>
<dbReference type="GO" id="GO:0032259">
    <property type="term" value="P:methylation"/>
    <property type="evidence" value="ECO:0007669"/>
    <property type="project" value="UniProtKB-KW"/>
</dbReference>
<dbReference type="PIRSF" id="PIRSF005739">
    <property type="entry name" value="O-mtase"/>
    <property type="match status" value="1"/>
</dbReference>
<feature type="domain" description="O-methyltransferase C-terminal" evidence="5">
    <location>
        <begin position="312"/>
        <end position="392"/>
    </location>
</feature>
<dbReference type="AlphaFoldDB" id="A0A8H3EUK5"/>
<dbReference type="EMBL" id="CAJPDR010000059">
    <property type="protein sequence ID" value="CAF9912976.1"/>
    <property type="molecule type" value="Genomic_DNA"/>
</dbReference>
<keyword evidence="3" id="KW-0949">S-adenosyl-L-methionine</keyword>
<reference evidence="7" key="1">
    <citation type="submission" date="2021-03" db="EMBL/GenBank/DDBJ databases">
        <authorList>
            <person name="Tagirdzhanova G."/>
        </authorList>
    </citation>
    <scope>NUCLEOTIDE SEQUENCE</scope>
</reference>
<dbReference type="InterPro" id="IPR036390">
    <property type="entry name" value="WH_DNA-bd_sf"/>
</dbReference>
<feature type="domain" description="O-methyltransferase dimerisation" evidence="6">
    <location>
        <begin position="64"/>
        <end position="127"/>
    </location>
</feature>
<dbReference type="Gene3D" id="1.10.10.10">
    <property type="entry name" value="Winged helix-like DNA-binding domain superfamily/Winged helix DNA-binding domain"/>
    <property type="match status" value="1"/>
</dbReference>
<dbReference type="InterPro" id="IPR001077">
    <property type="entry name" value="COMT_C"/>
</dbReference>
<organism evidence="7 8">
    <name type="scientific">Alectoria fallacina</name>
    <dbReference type="NCBI Taxonomy" id="1903189"/>
    <lineage>
        <taxon>Eukaryota</taxon>
        <taxon>Fungi</taxon>
        <taxon>Dikarya</taxon>
        <taxon>Ascomycota</taxon>
        <taxon>Pezizomycotina</taxon>
        <taxon>Lecanoromycetes</taxon>
        <taxon>OSLEUM clade</taxon>
        <taxon>Lecanoromycetidae</taxon>
        <taxon>Lecanorales</taxon>
        <taxon>Lecanorineae</taxon>
        <taxon>Parmeliaceae</taxon>
        <taxon>Alectoria</taxon>
    </lineage>
</organism>
<dbReference type="Proteomes" id="UP000664203">
    <property type="component" value="Unassembled WGS sequence"/>
</dbReference>
<keyword evidence="1" id="KW-0489">Methyltransferase</keyword>
<accession>A0A8H3EUK5</accession>
<dbReference type="PROSITE" id="PS51683">
    <property type="entry name" value="SAM_OMT_II"/>
    <property type="match status" value="1"/>
</dbReference>
<sequence>MTSEGQSDMDRFLSLAKTLADGTDEAGRKKVLDTLRDVAYSIESPEDTIQRVMFYNLQLASVRIGIDLKLFDILTENGNHMTVEQLAASTGASSLLLGRLLRYLASIAMIKETAKDVFVATNITRTLSIPGFQGGVHHYFDTFGPAIQALPDFLKETKYANVTDNTNTPLQMAWNTTQPAFIWVQTKPENFAYFNHWMAAQRHGMPTWLDVYPVEGTAQHLGPEEPLFVDVGGGLGQQCIALRERFPHLSGKVILQDIPQTLTHAIRHDRVEIMEQDFFEPQPIKGTDAARHYSTSSSPIPQRSQADRSSGAKFYYMRNILHDYPDKQCLIILKNTIAAMGKGSVLLVDDMVLPNSGIHWQAAQLDMAMMTAMAAVERTKEQWYTLLESAGLKINKIWTYTTSLQDSIVEAVLP</sequence>
<evidence type="ECO:0000256" key="1">
    <source>
        <dbReference type="ARBA" id="ARBA00022603"/>
    </source>
</evidence>
<comment type="caution">
    <text evidence="7">The sequence shown here is derived from an EMBL/GenBank/DDBJ whole genome shotgun (WGS) entry which is preliminary data.</text>
</comment>
<name>A0A8H3EUK5_9LECA</name>
<dbReference type="SUPFAM" id="SSF46785">
    <property type="entry name" value="Winged helix' DNA-binding domain"/>
    <property type="match status" value="1"/>
</dbReference>
<dbReference type="InterPro" id="IPR036388">
    <property type="entry name" value="WH-like_DNA-bd_sf"/>
</dbReference>
<evidence type="ECO:0008006" key="9">
    <source>
        <dbReference type="Google" id="ProtNLM"/>
    </source>
</evidence>
<proteinExistence type="predicted"/>
<dbReference type="SUPFAM" id="SSF53335">
    <property type="entry name" value="S-adenosyl-L-methionine-dependent methyltransferases"/>
    <property type="match status" value="1"/>
</dbReference>
<keyword evidence="2" id="KW-0808">Transferase</keyword>
<evidence type="ECO:0000259" key="6">
    <source>
        <dbReference type="Pfam" id="PF08100"/>
    </source>
</evidence>
<evidence type="ECO:0000313" key="8">
    <source>
        <dbReference type="Proteomes" id="UP000664203"/>
    </source>
</evidence>
<protein>
    <recommendedName>
        <fullName evidence="9">O-methyltransferase domain-containing protein</fullName>
    </recommendedName>
</protein>
<dbReference type="Pfam" id="PF00891">
    <property type="entry name" value="Methyltransf_2"/>
    <property type="match status" value="1"/>
</dbReference>
<dbReference type="OrthoDB" id="2410195at2759"/>
<evidence type="ECO:0000256" key="3">
    <source>
        <dbReference type="ARBA" id="ARBA00022691"/>
    </source>
</evidence>
<dbReference type="InterPro" id="IPR012967">
    <property type="entry name" value="COMT_dimerisation"/>
</dbReference>
<dbReference type="InterPro" id="IPR016461">
    <property type="entry name" value="COMT-like"/>
</dbReference>
<gene>
    <name evidence="7" type="ORF">ALECFALPRED_008446</name>
</gene>
<evidence type="ECO:0000256" key="4">
    <source>
        <dbReference type="PIRSR" id="PIRSR005739-1"/>
    </source>
</evidence>
<dbReference type="GO" id="GO:0046983">
    <property type="term" value="F:protein dimerization activity"/>
    <property type="evidence" value="ECO:0007669"/>
    <property type="project" value="InterPro"/>
</dbReference>
<feature type="active site" description="Proton acceptor" evidence="4">
    <location>
        <position position="322"/>
    </location>
</feature>
<evidence type="ECO:0000259" key="5">
    <source>
        <dbReference type="Pfam" id="PF00891"/>
    </source>
</evidence>
<dbReference type="Gene3D" id="3.40.50.150">
    <property type="entry name" value="Vaccinia Virus protein VP39"/>
    <property type="match status" value="1"/>
</dbReference>
<evidence type="ECO:0000313" key="7">
    <source>
        <dbReference type="EMBL" id="CAF9912976.1"/>
    </source>
</evidence>
<dbReference type="PANTHER" id="PTHR43712:SF1">
    <property type="entry name" value="HYPOTHETICAL O-METHYLTRANSFERASE (EUROFUNG)-RELATED"/>
    <property type="match status" value="1"/>
</dbReference>
<evidence type="ECO:0000256" key="2">
    <source>
        <dbReference type="ARBA" id="ARBA00022679"/>
    </source>
</evidence>
<keyword evidence="8" id="KW-1185">Reference proteome</keyword>
<dbReference type="InterPro" id="IPR029063">
    <property type="entry name" value="SAM-dependent_MTases_sf"/>
</dbReference>
<dbReference type="GO" id="GO:0008171">
    <property type="term" value="F:O-methyltransferase activity"/>
    <property type="evidence" value="ECO:0007669"/>
    <property type="project" value="InterPro"/>
</dbReference>
<dbReference type="Pfam" id="PF08100">
    <property type="entry name" value="Dimerisation"/>
    <property type="match status" value="1"/>
</dbReference>